<gene>
    <name evidence="1" type="ORF">PLOB_00033070</name>
</gene>
<dbReference type="PANTHER" id="PTHR11505">
    <property type="entry name" value="L1 TRANSPOSABLE ELEMENT-RELATED"/>
    <property type="match status" value="1"/>
</dbReference>
<sequence>LKDEGELVPIATLKQMLDVQQFMLKTLFDSFISTVNARVDKLADSVASLKASLEFTQKDVGDLSSLKSKLVGAGKDIVEIKNTVEFQGNKKEYQENQSRRNNIRVFGIPESAGETWEMAKTRVRDAIKEKLNIEVDIERAHRVEQSIKSGGINQHQADAKPRVIVCRLSSWKQKEAVVRKEKPEGLFICEDLSQATLEKMKPHLEKLKAAKQAGKSAYFILDRLIIRDKPSGSSND</sequence>
<organism evidence="1 2">
    <name type="scientific">Porites lobata</name>
    <dbReference type="NCBI Taxonomy" id="104759"/>
    <lineage>
        <taxon>Eukaryota</taxon>
        <taxon>Metazoa</taxon>
        <taxon>Cnidaria</taxon>
        <taxon>Anthozoa</taxon>
        <taxon>Hexacorallia</taxon>
        <taxon>Scleractinia</taxon>
        <taxon>Fungiina</taxon>
        <taxon>Poritidae</taxon>
        <taxon>Porites</taxon>
    </lineage>
</organism>
<evidence type="ECO:0000313" key="2">
    <source>
        <dbReference type="Proteomes" id="UP001159405"/>
    </source>
</evidence>
<dbReference type="EMBL" id="CALNXK010000436">
    <property type="protein sequence ID" value="CAH3185644.1"/>
    <property type="molecule type" value="Genomic_DNA"/>
</dbReference>
<evidence type="ECO:0000313" key="1">
    <source>
        <dbReference type="EMBL" id="CAH3185644.1"/>
    </source>
</evidence>
<feature type="non-terminal residue" evidence="1">
    <location>
        <position position="1"/>
    </location>
</feature>
<accession>A0ABN8S787</accession>
<proteinExistence type="predicted"/>
<name>A0ABN8S787_9CNID</name>
<protein>
    <submittedName>
        <fullName evidence="1">Uncharacterized protein</fullName>
    </submittedName>
</protein>
<comment type="caution">
    <text evidence="1">The sequence shown here is derived from an EMBL/GenBank/DDBJ whole genome shotgun (WGS) entry which is preliminary data.</text>
</comment>
<dbReference type="Proteomes" id="UP001159405">
    <property type="component" value="Unassembled WGS sequence"/>
</dbReference>
<keyword evidence="2" id="KW-1185">Reference proteome</keyword>
<dbReference type="Gene3D" id="3.30.70.1820">
    <property type="entry name" value="L1 transposable element, RRM domain"/>
    <property type="match status" value="1"/>
</dbReference>
<dbReference type="InterPro" id="IPR004244">
    <property type="entry name" value="Transposase_22"/>
</dbReference>
<reference evidence="1 2" key="1">
    <citation type="submission" date="2022-05" db="EMBL/GenBank/DDBJ databases">
        <authorList>
            <consortium name="Genoscope - CEA"/>
            <person name="William W."/>
        </authorList>
    </citation>
    <scope>NUCLEOTIDE SEQUENCE [LARGE SCALE GENOMIC DNA]</scope>
</reference>